<evidence type="ECO:0000256" key="1">
    <source>
        <dbReference type="ARBA" id="ARBA00004413"/>
    </source>
</evidence>
<keyword evidence="5" id="KW-0206">Cytoskeleton</keyword>
<evidence type="ECO:0000313" key="7">
    <source>
        <dbReference type="Proteomes" id="UP001152759"/>
    </source>
</evidence>
<dbReference type="Proteomes" id="UP001152759">
    <property type="component" value="Chromosome 2"/>
</dbReference>
<dbReference type="GO" id="GO:0099536">
    <property type="term" value="P:synaptic signaling"/>
    <property type="evidence" value="ECO:0007669"/>
    <property type="project" value="TreeGrafter"/>
</dbReference>
<protein>
    <recommendedName>
        <fullName evidence="8">Dystrophin</fullName>
    </recommendedName>
</protein>
<keyword evidence="4" id="KW-0106">Calcium</keyword>
<dbReference type="InterPro" id="IPR050774">
    <property type="entry name" value="KCMF1/Dystrophin"/>
</dbReference>
<dbReference type="PANTHER" id="PTHR12268">
    <property type="entry name" value="E3 UBIQUITIN-PROTEIN LIGASE KCMF1"/>
    <property type="match status" value="1"/>
</dbReference>
<dbReference type="Pfam" id="PF00435">
    <property type="entry name" value="Spectrin"/>
    <property type="match status" value="1"/>
</dbReference>
<organism evidence="6 7">
    <name type="scientific">Bemisia tabaci</name>
    <name type="common">Sweetpotato whitefly</name>
    <name type="synonym">Aleurodes tabaci</name>
    <dbReference type="NCBI Taxonomy" id="7038"/>
    <lineage>
        <taxon>Eukaryota</taxon>
        <taxon>Metazoa</taxon>
        <taxon>Ecdysozoa</taxon>
        <taxon>Arthropoda</taxon>
        <taxon>Hexapoda</taxon>
        <taxon>Insecta</taxon>
        <taxon>Pterygota</taxon>
        <taxon>Neoptera</taxon>
        <taxon>Paraneoptera</taxon>
        <taxon>Hemiptera</taxon>
        <taxon>Sternorrhyncha</taxon>
        <taxon>Aleyrodoidea</taxon>
        <taxon>Aleyrodidae</taxon>
        <taxon>Aleyrodinae</taxon>
        <taxon>Bemisia</taxon>
    </lineage>
</organism>
<dbReference type="InterPro" id="IPR002017">
    <property type="entry name" value="Spectrin_repeat"/>
</dbReference>
<gene>
    <name evidence="6" type="ORF">BEMITA_LOCUS3475</name>
</gene>
<dbReference type="SUPFAM" id="SSF46966">
    <property type="entry name" value="Spectrin repeat"/>
    <property type="match status" value="1"/>
</dbReference>
<evidence type="ECO:0008006" key="8">
    <source>
        <dbReference type="Google" id="ProtNLM"/>
    </source>
</evidence>
<dbReference type="GO" id="GO:0005886">
    <property type="term" value="C:plasma membrane"/>
    <property type="evidence" value="ECO:0007669"/>
    <property type="project" value="TreeGrafter"/>
</dbReference>
<dbReference type="PANTHER" id="PTHR12268:SF14">
    <property type="entry name" value="DYSTROPHIN-1"/>
    <property type="match status" value="1"/>
</dbReference>
<dbReference type="GO" id="GO:0045202">
    <property type="term" value="C:synapse"/>
    <property type="evidence" value="ECO:0007669"/>
    <property type="project" value="GOC"/>
</dbReference>
<evidence type="ECO:0000256" key="2">
    <source>
        <dbReference type="ARBA" id="ARBA00004496"/>
    </source>
</evidence>
<evidence type="ECO:0000256" key="5">
    <source>
        <dbReference type="ARBA" id="ARBA00023212"/>
    </source>
</evidence>
<reference evidence="6" key="1">
    <citation type="submission" date="2021-12" db="EMBL/GenBank/DDBJ databases">
        <authorList>
            <person name="King R."/>
        </authorList>
    </citation>
    <scope>NUCLEOTIDE SEQUENCE</scope>
</reference>
<comment type="subcellular location">
    <subcellularLocation>
        <location evidence="1">Cell membrane</location>
        <topology evidence="1">Peripheral membrane protein</topology>
        <orientation evidence="1">Cytoplasmic side</orientation>
    </subcellularLocation>
    <subcellularLocation>
        <location evidence="2">Cytoplasm</location>
    </subcellularLocation>
</comment>
<name>A0A9P0A537_BEMTA</name>
<proteinExistence type="predicted"/>
<evidence type="ECO:0000256" key="3">
    <source>
        <dbReference type="ARBA" id="ARBA00022490"/>
    </source>
</evidence>
<evidence type="ECO:0000256" key="4">
    <source>
        <dbReference type="ARBA" id="ARBA00022837"/>
    </source>
</evidence>
<dbReference type="EMBL" id="OU963863">
    <property type="protein sequence ID" value="CAH0384099.1"/>
    <property type="molecule type" value="Genomic_DNA"/>
</dbReference>
<dbReference type="AlphaFoldDB" id="A0A9P0A537"/>
<keyword evidence="3" id="KW-0963">Cytoplasm</keyword>
<evidence type="ECO:0000313" key="6">
    <source>
        <dbReference type="EMBL" id="CAH0384099.1"/>
    </source>
</evidence>
<sequence>MLSDSQRYDSKRQEVEAWLNRMETRLDRMPPVGHTADSFHAEVHQYKSNIDILSKLTQQLVAVYQQDDTSRVKKTTEQINMRYNNLNSRYAVVPFTYPESEIHKNSKCL</sequence>
<dbReference type="Gene3D" id="1.20.58.60">
    <property type="match status" value="1"/>
</dbReference>
<keyword evidence="7" id="KW-1185">Reference proteome</keyword>
<accession>A0A9P0A537</accession>